<dbReference type="GO" id="GO:0016757">
    <property type="term" value="F:glycosyltransferase activity"/>
    <property type="evidence" value="ECO:0007669"/>
    <property type="project" value="UniProtKB-KW"/>
</dbReference>
<name>A0AAX4FSX0_9EURY</name>
<dbReference type="AlphaFoldDB" id="A0AAX4FSX0"/>
<dbReference type="Proteomes" id="UP001305652">
    <property type="component" value="Chromosome"/>
</dbReference>
<dbReference type="InterPro" id="IPR001173">
    <property type="entry name" value="Glyco_trans_2-like"/>
</dbReference>
<keyword evidence="2" id="KW-0328">Glycosyltransferase</keyword>
<dbReference type="EC" id="2.4.-.-" evidence="2"/>
<dbReference type="RefSeq" id="WP_318620526.1">
    <property type="nucleotide sequence ID" value="NZ_CP137642.1"/>
</dbReference>
<protein>
    <submittedName>
        <fullName evidence="2">Glycosyltransferase</fullName>
        <ecNumber evidence="2">2.4.-.-</ecNumber>
    </submittedName>
</protein>
<dbReference type="InterPro" id="IPR050256">
    <property type="entry name" value="Glycosyltransferase_2"/>
</dbReference>
<accession>A0AAX4FSX0</accession>
<dbReference type="EMBL" id="CP137642">
    <property type="protein sequence ID" value="WOX57041.1"/>
    <property type="molecule type" value="Genomic_DNA"/>
</dbReference>
<keyword evidence="3" id="KW-1185">Reference proteome</keyword>
<dbReference type="KEGG" id="mrc:R6Y96_06920"/>
<dbReference type="PANTHER" id="PTHR48090">
    <property type="entry name" value="UNDECAPRENYL-PHOSPHATE 4-DEOXY-4-FORMAMIDO-L-ARABINOSE TRANSFERASE-RELATED"/>
    <property type="match status" value="1"/>
</dbReference>
<reference evidence="2 3" key="1">
    <citation type="submission" date="2023-10" db="EMBL/GenBank/DDBJ databases">
        <title>The complete genome sequence of Methanoculleus receptaculi DSM 18860.</title>
        <authorList>
            <person name="Lai S.-J."/>
            <person name="You Y.-T."/>
            <person name="Chen S.-C."/>
        </authorList>
    </citation>
    <scope>NUCLEOTIDE SEQUENCE [LARGE SCALE GENOMIC DNA]</scope>
    <source>
        <strain evidence="2 3">DSM 18860</strain>
    </source>
</reference>
<dbReference type="Gene3D" id="3.90.550.10">
    <property type="entry name" value="Spore Coat Polysaccharide Biosynthesis Protein SpsA, Chain A"/>
    <property type="match status" value="1"/>
</dbReference>
<evidence type="ECO:0000259" key="1">
    <source>
        <dbReference type="Pfam" id="PF00535"/>
    </source>
</evidence>
<organism evidence="2 3">
    <name type="scientific">Methanoculleus receptaculi</name>
    <dbReference type="NCBI Taxonomy" id="394967"/>
    <lineage>
        <taxon>Archaea</taxon>
        <taxon>Methanobacteriati</taxon>
        <taxon>Methanobacteriota</taxon>
        <taxon>Stenosarchaea group</taxon>
        <taxon>Methanomicrobia</taxon>
        <taxon>Methanomicrobiales</taxon>
        <taxon>Methanomicrobiaceae</taxon>
        <taxon>Methanoculleus</taxon>
    </lineage>
</organism>
<keyword evidence="2" id="KW-0808">Transferase</keyword>
<feature type="domain" description="Glycosyltransferase 2-like" evidence="1">
    <location>
        <begin position="14"/>
        <end position="186"/>
    </location>
</feature>
<dbReference type="SUPFAM" id="SSF53448">
    <property type="entry name" value="Nucleotide-diphospho-sugar transferases"/>
    <property type="match status" value="1"/>
</dbReference>
<dbReference type="Pfam" id="PF00535">
    <property type="entry name" value="Glycos_transf_2"/>
    <property type="match status" value="1"/>
</dbReference>
<evidence type="ECO:0000313" key="3">
    <source>
        <dbReference type="Proteomes" id="UP001305652"/>
    </source>
</evidence>
<proteinExistence type="predicted"/>
<gene>
    <name evidence="2" type="ORF">R6Y96_06920</name>
</gene>
<dbReference type="InterPro" id="IPR029044">
    <property type="entry name" value="Nucleotide-diphossugar_trans"/>
</dbReference>
<evidence type="ECO:0000313" key="2">
    <source>
        <dbReference type="EMBL" id="WOX57041.1"/>
    </source>
</evidence>
<sequence length="255" mass="29931">MKYDKLRVTVMQVSIVVPLYNEEDNVDNYELELFPIVDEVAERYRISIDFIFVDDGSKDRTLEKISSIATKRQNVVVLHHQKNRGMGAALKTGFAHTSADLIITMDADLTFRPEDIPVLLDAYFRERPECVAGSPYLQNGLMKEVAPMRLFFSKSVNFMYRMLLRQPITCVSPIFRLYRADTLKELDLESENFEINAEIISKYLISGYRVIEVPVELHKRRYGESKINIRREVLNNLKIMRKIVRTKYFHRPWRS</sequence>
<dbReference type="GeneID" id="85732875"/>